<dbReference type="AlphaFoldDB" id="A0A6C0CBT5"/>
<proteinExistence type="predicted"/>
<reference evidence="1" key="1">
    <citation type="journal article" date="2020" name="Nature">
        <title>Giant virus diversity and host interactions through global metagenomics.</title>
        <authorList>
            <person name="Schulz F."/>
            <person name="Roux S."/>
            <person name="Paez-Espino D."/>
            <person name="Jungbluth S."/>
            <person name="Walsh D.A."/>
            <person name="Denef V.J."/>
            <person name="McMahon K.D."/>
            <person name="Konstantinidis K.T."/>
            <person name="Eloe-Fadrosh E.A."/>
            <person name="Kyrpides N.C."/>
            <person name="Woyke T."/>
        </authorList>
    </citation>
    <scope>NUCLEOTIDE SEQUENCE</scope>
    <source>
        <strain evidence="1">GVMAG-M-3300020192-26</strain>
    </source>
</reference>
<dbReference type="EMBL" id="MN739361">
    <property type="protein sequence ID" value="QHT00974.1"/>
    <property type="molecule type" value="Genomic_DNA"/>
</dbReference>
<sequence length="322" mass="37477">MNYITIKFPNNNKTIKFDKLYLSKYPHSVITCHCEIFPELDDMELDTAYDDFKIIYNVVIGKLKQWQVSEYILQLASKYGLVDDELCGIKNLLNDKINNTCLQINNFLNSRNVLFVPDCIAEYLEYKKIFAAKKNIIPFQVVLLDDEICCINIYAGLPIYFSHCTRTGNALAHHDIFLDKTTIDINFVRNKMFLSGYNTETDTSDVIEFECISKIYDNNEIVFLGDLLKLFTLISGYYPTENIVFKNTSIPKHNFDIVINNNICDRIKNVIIDRTKIFEISENNLESQKFLFNYASFAESAYYPGTTDYHFYAYCGFINITF</sequence>
<organism evidence="1">
    <name type="scientific">viral metagenome</name>
    <dbReference type="NCBI Taxonomy" id="1070528"/>
    <lineage>
        <taxon>unclassified sequences</taxon>
        <taxon>metagenomes</taxon>
        <taxon>organismal metagenomes</taxon>
    </lineage>
</organism>
<protein>
    <submittedName>
        <fullName evidence="1">Uncharacterized protein</fullName>
    </submittedName>
</protein>
<accession>A0A6C0CBT5</accession>
<evidence type="ECO:0000313" key="1">
    <source>
        <dbReference type="EMBL" id="QHT00974.1"/>
    </source>
</evidence>
<name>A0A6C0CBT5_9ZZZZ</name>